<dbReference type="OrthoDB" id="10003767at2759"/>
<keyword evidence="3" id="KW-1185">Reference proteome</keyword>
<evidence type="ECO:0000313" key="2">
    <source>
        <dbReference type="EMBL" id="KZT28156.1"/>
    </source>
</evidence>
<dbReference type="Proteomes" id="UP000076761">
    <property type="component" value="Unassembled WGS sequence"/>
</dbReference>
<dbReference type="AlphaFoldDB" id="A0A165UH90"/>
<proteinExistence type="predicted"/>
<dbReference type="InterPro" id="IPR051678">
    <property type="entry name" value="AGP_Transferase"/>
</dbReference>
<dbReference type="PANTHER" id="PTHR21310">
    <property type="entry name" value="AMINOGLYCOSIDE PHOSPHOTRANSFERASE-RELATED-RELATED"/>
    <property type="match status" value="1"/>
</dbReference>
<dbReference type="InterPro" id="IPR011009">
    <property type="entry name" value="Kinase-like_dom_sf"/>
</dbReference>
<evidence type="ECO:0000313" key="3">
    <source>
        <dbReference type="Proteomes" id="UP000076761"/>
    </source>
</evidence>
<sequence length="667" mass="74637">MHYHAHEWCADTSVTMSNANTAIKEETVGKPVIEWDWDVEHEDRKREAKNAPHGSAPFEVDRRVLKDIIEEKMGVPVGRIRFLSSGTFHKAYSITLIDARELIARVARRFMPRLKTESEVATMNYIRTHTAIPVPDVYHYDANPYNRLGGEYILMSKARSSFAPPADHAPGIPLSRVYHSMSHEKLRKLLDNVVQLVIPLFGHRFSHLGSLYSGLPPPQASIACSSAHTPVPGRTSSFSIPQPLCRSFTMTPKSTAVASPSPPDFHVGPIVSWPFFGSGRGDLAHPDEIDRGPWLTTHSYLLSCAEREINGVKRENEGKSAPHRLHLDPDEIQSSRHHKVRAVPGDASDESTEWDWDESEEEWEGPGDAMYRDYRRMQRSTFLVAHLVEREKRVREEMGRWVRMMEKLGIGGEHNDEGGGGQVKAQGDVPEEFALDCHDMSLENVFVDENDPSKITCIIDWESTTTRPLWASAHVPAFLQSSPFTSRLFRATVESLATDTRKLTLPLVTSKGVVHRETDFATLTTEWLHHEASGARARMAHRCVEWDGWEEGLVGSILGPEDEEDEWFKDWEECEEEKAARAGVAWERLTSFSSGSGSGSSDETKVEDKAAAVDKLGENFKRLSGPARPLAAKVVAEEKGREKLLVATGDICGGRGGELGRRLEAWL</sequence>
<feature type="compositionally biased region" description="Acidic residues" evidence="1">
    <location>
        <begin position="347"/>
        <end position="361"/>
    </location>
</feature>
<feature type="region of interest" description="Disordered" evidence="1">
    <location>
        <begin position="314"/>
        <end position="361"/>
    </location>
</feature>
<organism evidence="2 3">
    <name type="scientific">Neolentinus lepideus HHB14362 ss-1</name>
    <dbReference type="NCBI Taxonomy" id="1314782"/>
    <lineage>
        <taxon>Eukaryota</taxon>
        <taxon>Fungi</taxon>
        <taxon>Dikarya</taxon>
        <taxon>Basidiomycota</taxon>
        <taxon>Agaricomycotina</taxon>
        <taxon>Agaricomycetes</taxon>
        <taxon>Gloeophyllales</taxon>
        <taxon>Gloeophyllaceae</taxon>
        <taxon>Neolentinus</taxon>
    </lineage>
</organism>
<protein>
    <recommendedName>
        <fullName evidence="4">Aminoglycoside phosphotransferase domain-containing protein</fullName>
    </recommendedName>
</protein>
<dbReference type="SUPFAM" id="SSF56112">
    <property type="entry name" value="Protein kinase-like (PK-like)"/>
    <property type="match status" value="1"/>
</dbReference>
<dbReference type="STRING" id="1314782.A0A165UH90"/>
<dbReference type="EMBL" id="KV425559">
    <property type="protein sequence ID" value="KZT28156.1"/>
    <property type="molecule type" value="Genomic_DNA"/>
</dbReference>
<evidence type="ECO:0000256" key="1">
    <source>
        <dbReference type="SAM" id="MobiDB-lite"/>
    </source>
</evidence>
<gene>
    <name evidence="2" type="ORF">NEOLEDRAFT_1109667</name>
</gene>
<feature type="compositionally biased region" description="Basic and acidic residues" evidence="1">
    <location>
        <begin position="314"/>
        <end position="329"/>
    </location>
</feature>
<accession>A0A165UH90</accession>
<dbReference type="Gene3D" id="3.30.200.20">
    <property type="entry name" value="Phosphorylase Kinase, domain 1"/>
    <property type="match status" value="1"/>
</dbReference>
<name>A0A165UH90_9AGAM</name>
<reference evidence="2 3" key="1">
    <citation type="journal article" date="2016" name="Mol. Biol. Evol.">
        <title>Comparative Genomics of Early-Diverging Mushroom-Forming Fungi Provides Insights into the Origins of Lignocellulose Decay Capabilities.</title>
        <authorList>
            <person name="Nagy L.G."/>
            <person name="Riley R."/>
            <person name="Tritt A."/>
            <person name="Adam C."/>
            <person name="Daum C."/>
            <person name="Floudas D."/>
            <person name="Sun H."/>
            <person name="Yadav J.S."/>
            <person name="Pangilinan J."/>
            <person name="Larsson K.H."/>
            <person name="Matsuura K."/>
            <person name="Barry K."/>
            <person name="Labutti K."/>
            <person name="Kuo R."/>
            <person name="Ohm R.A."/>
            <person name="Bhattacharya S.S."/>
            <person name="Shirouzu T."/>
            <person name="Yoshinaga Y."/>
            <person name="Martin F.M."/>
            <person name="Grigoriev I.V."/>
            <person name="Hibbett D.S."/>
        </authorList>
    </citation>
    <scope>NUCLEOTIDE SEQUENCE [LARGE SCALE GENOMIC DNA]</scope>
    <source>
        <strain evidence="2 3">HHB14362 ss-1</strain>
    </source>
</reference>
<dbReference type="PANTHER" id="PTHR21310:SF13">
    <property type="entry name" value="AMINOGLYCOSIDE PHOSPHOTRANSFERASE DOMAIN-CONTAINING PROTEIN"/>
    <property type="match status" value="1"/>
</dbReference>
<dbReference type="InParanoid" id="A0A165UH90"/>
<feature type="non-terminal residue" evidence="2">
    <location>
        <position position="667"/>
    </location>
</feature>
<evidence type="ECO:0008006" key="4">
    <source>
        <dbReference type="Google" id="ProtNLM"/>
    </source>
</evidence>